<comment type="similarity">
    <text evidence="2">Belongs to the SUA5 family.</text>
</comment>
<keyword evidence="8" id="KW-0547">Nucleotide-binding</keyword>
<dbReference type="NCBIfam" id="TIGR00057">
    <property type="entry name" value="L-threonylcarbamoyladenylate synthase"/>
    <property type="match status" value="1"/>
</dbReference>
<dbReference type="AlphaFoldDB" id="A0A967B3D9"/>
<keyword evidence="7" id="KW-0548">Nucleotidyltransferase</keyword>
<dbReference type="GO" id="GO:0061710">
    <property type="term" value="F:L-threonylcarbamoyladenylate synthase"/>
    <property type="evidence" value="ECO:0007669"/>
    <property type="project" value="UniProtKB-EC"/>
</dbReference>
<keyword evidence="4" id="KW-0963">Cytoplasm</keyword>
<evidence type="ECO:0000256" key="4">
    <source>
        <dbReference type="ARBA" id="ARBA00022490"/>
    </source>
</evidence>
<keyword evidence="9" id="KW-0067">ATP-binding</keyword>
<evidence type="ECO:0000256" key="11">
    <source>
        <dbReference type="ARBA" id="ARBA00048366"/>
    </source>
</evidence>
<evidence type="ECO:0000256" key="7">
    <source>
        <dbReference type="ARBA" id="ARBA00022695"/>
    </source>
</evidence>
<reference evidence="13" key="1">
    <citation type="submission" date="2019-07" db="EMBL/GenBank/DDBJ databases">
        <authorList>
            <person name="De-Chao Zhang Q."/>
        </authorList>
    </citation>
    <scope>NUCLEOTIDE SEQUENCE</scope>
    <source>
        <strain evidence="13">TP-CH-4</strain>
    </source>
</reference>
<gene>
    <name evidence="13" type="ORF">FK220_018175</name>
</gene>
<dbReference type="GO" id="GO:0008033">
    <property type="term" value="P:tRNA processing"/>
    <property type="evidence" value="ECO:0007669"/>
    <property type="project" value="UniProtKB-KW"/>
</dbReference>
<dbReference type="PANTHER" id="PTHR17490">
    <property type="entry name" value="SUA5"/>
    <property type="match status" value="1"/>
</dbReference>
<dbReference type="GO" id="GO:0005737">
    <property type="term" value="C:cytoplasm"/>
    <property type="evidence" value="ECO:0007669"/>
    <property type="project" value="UniProtKB-SubCell"/>
</dbReference>
<dbReference type="PANTHER" id="PTHR17490:SF16">
    <property type="entry name" value="THREONYLCARBAMOYL-AMP SYNTHASE"/>
    <property type="match status" value="1"/>
</dbReference>
<dbReference type="Pfam" id="PF01300">
    <property type="entry name" value="Sua5_yciO_yrdC"/>
    <property type="match status" value="1"/>
</dbReference>
<reference evidence="13" key="2">
    <citation type="submission" date="2020-03" db="EMBL/GenBank/DDBJ databases">
        <title>Flavobacteriaceae bacterium strain TP-CH-4, a member of the family Flavobacteriaceae isolated from a deep-sea seamount.</title>
        <authorList>
            <person name="Zhang D.-C."/>
        </authorList>
    </citation>
    <scope>NUCLEOTIDE SEQUENCE</scope>
    <source>
        <strain evidence="13">TP-CH-4</strain>
    </source>
</reference>
<dbReference type="PROSITE" id="PS51163">
    <property type="entry name" value="YRDC"/>
    <property type="match status" value="1"/>
</dbReference>
<protein>
    <recommendedName>
        <fullName evidence="10">L-threonylcarbamoyladenylate synthase</fullName>
        <ecNumber evidence="3">2.7.7.87</ecNumber>
    </recommendedName>
    <alternativeName>
        <fullName evidence="10">L-threonylcarbamoyladenylate synthase</fullName>
    </alternativeName>
</protein>
<evidence type="ECO:0000256" key="10">
    <source>
        <dbReference type="ARBA" id="ARBA00029774"/>
    </source>
</evidence>
<dbReference type="Proteomes" id="UP000707206">
    <property type="component" value="Unassembled WGS sequence"/>
</dbReference>
<dbReference type="EC" id="2.7.7.87" evidence="3"/>
<accession>A0A967B3D9</accession>
<evidence type="ECO:0000256" key="3">
    <source>
        <dbReference type="ARBA" id="ARBA00012584"/>
    </source>
</evidence>
<dbReference type="EMBL" id="VIKU02000007">
    <property type="protein sequence ID" value="NHF61286.1"/>
    <property type="molecule type" value="Genomic_DNA"/>
</dbReference>
<dbReference type="GO" id="GO:0003725">
    <property type="term" value="F:double-stranded RNA binding"/>
    <property type="evidence" value="ECO:0007669"/>
    <property type="project" value="InterPro"/>
</dbReference>
<dbReference type="InterPro" id="IPR006070">
    <property type="entry name" value="Sua5-like_dom"/>
</dbReference>
<comment type="subcellular location">
    <subcellularLocation>
        <location evidence="1">Cytoplasm</location>
    </subcellularLocation>
</comment>
<dbReference type="Gene3D" id="3.90.870.10">
    <property type="entry name" value="DHBP synthase"/>
    <property type="match status" value="1"/>
</dbReference>
<organism evidence="13 14">
    <name type="scientific">Pelagihabitans pacificus</name>
    <dbReference type="NCBI Taxonomy" id="2696054"/>
    <lineage>
        <taxon>Bacteria</taxon>
        <taxon>Pseudomonadati</taxon>
        <taxon>Bacteroidota</taxon>
        <taxon>Flavobacteriia</taxon>
        <taxon>Flavobacteriales</taxon>
        <taxon>Flavobacteriaceae</taxon>
        <taxon>Pelagihabitans</taxon>
    </lineage>
</organism>
<evidence type="ECO:0000313" key="13">
    <source>
        <dbReference type="EMBL" id="NHF61286.1"/>
    </source>
</evidence>
<evidence type="ECO:0000256" key="8">
    <source>
        <dbReference type="ARBA" id="ARBA00022741"/>
    </source>
</evidence>
<dbReference type="InterPro" id="IPR017945">
    <property type="entry name" value="DHBP_synth_RibB-like_a/b_dom"/>
</dbReference>
<evidence type="ECO:0000259" key="12">
    <source>
        <dbReference type="PROSITE" id="PS51163"/>
    </source>
</evidence>
<dbReference type="GO" id="GO:0006450">
    <property type="term" value="P:regulation of translational fidelity"/>
    <property type="evidence" value="ECO:0007669"/>
    <property type="project" value="TreeGrafter"/>
</dbReference>
<evidence type="ECO:0000256" key="6">
    <source>
        <dbReference type="ARBA" id="ARBA00022694"/>
    </source>
</evidence>
<dbReference type="RefSeq" id="WP_152575787.1">
    <property type="nucleotide sequence ID" value="NZ_VIKU02000007.1"/>
</dbReference>
<name>A0A967B3D9_9FLAO</name>
<proteinExistence type="inferred from homology"/>
<feature type="domain" description="YrdC-like" evidence="12">
    <location>
        <begin position="8"/>
        <end position="192"/>
    </location>
</feature>
<keyword evidence="14" id="KW-1185">Reference proteome</keyword>
<dbReference type="InterPro" id="IPR050156">
    <property type="entry name" value="TC-AMP_synthase_SUA5"/>
</dbReference>
<evidence type="ECO:0000313" key="14">
    <source>
        <dbReference type="Proteomes" id="UP000707206"/>
    </source>
</evidence>
<evidence type="ECO:0000256" key="9">
    <source>
        <dbReference type="ARBA" id="ARBA00022840"/>
    </source>
</evidence>
<evidence type="ECO:0000256" key="5">
    <source>
        <dbReference type="ARBA" id="ARBA00022679"/>
    </source>
</evidence>
<dbReference type="SUPFAM" id="SSF55821">
    <property type="entry name" value="YrdC/RibB"/>
    <property type="match status" value="1"/>
</dbReference>
<keyword evidence="5" id="KW-0808">Transferase</keyword>
<dbReference type="GO" id="GO:0000049">
    <property type="term" value="F:tRNA binding"/>
    <property type="evidence" value="ECO:0007669"/>
    <property type="project" value="TreeGrafter"/>
</dbReference>
<comment type="catalytic activity">
    <reaction evidence="11">
        <text>L-threonine + hydrogencarbonate + ATP = L-threonylcarbamoyladenylate + diphosphate + H2O</text>
        <dbReference type="Rhea" id="RHEA:36407"/>
        <dbReference type="ChEBI" id="CHEBI:15377"/>
        <dbReference type="ChEBI" id="CHEBI:17544"/>
        <dbReference type="ChEBI" id="CHEBI:30616"/>
        <dbReference type="ChEBI" id="CHEBI:33019"/>
        <dbReference type="ChEBI" id="CHEBI:57926"/>
        <dbReference type="ChEBI" id="CHEBI:73682"/>
        <dbReference type="EC" id="2.7.7.87"/>
    </reaction>
</comment>
<dbReference type="GO" id="GO:0005524">
    <property type="term" value="F:ATP binding"/>
    <property type="evidence" value="ECO:0007669"/>
    <property type="project" value="UniProtKB-KW"/>
</dbReference>
<sequence length="192" mass="21375">MQTKENLSGEINKAIQVLEKGGLIVYPTDTIWGIGCDATNEDAVERIYQLKKKEDTKTLSCLVANDFMLEKYLEKVPEIAYDIIDLSEKPVTIIYDKPKGVAKNLIPPDNTLAIRVASDKFCRYLINKFGKPLVATDANISGRPTPLDFQEIDEAILKGADYVVNLNRNQKTGTPSSIIKLGNDSTVKIIRE</sequence>
<evidence type="ECO:0000256" key="2">
    <source>
        <dbReference type="ARBA" id="ARBA00007663"/>
    </source>
</evidence>
<evidence type="ECO:0000256" key="1">
    <source>
        <dbReference type="ARBA" id="ARBA00004496"/>
    </source>
</evidence>
<keyword evidence="6" id="KW-0819">tRNA processing</keyword>
<comment type="caution">
    <text evidence="13">The sequence shown here is derived from an EMBL/GenBank/DDBJ whole genome shotgun (WGS) entry which is preliminary data.</text>
</comment>